<dbReference type="SUPFAM" id="SSF54427">
    <property type="entry name" value="NTF2-like"/>
    <property type="match status" value="1"/>
</dbReference>
<dbReference type="InterPro" id="IPR032710">
    <property type="entry name" value="NTF2-like_dom_sf"/>
</dbReference>
<dbReference type="Proteomes" id="UP000252586">
    <property type="component" value="Unassembled WGS sequence"/>
</dbReference>
<accession>A0A366DXN2</accession>
<protein>
    <submittedName>
        <fullName evidence="2">Uncharacterized protein (TIGR02246 family)</fullName>
    </submittedName>
</protein>
<dbReference type="InterPro" id="IPR011944">
    <property type="entry name" value="Steroid_delta5-4_isomerase"/>
</dbReference>
<dbReference type="EMBL" id="QNRE01000002">
    <property type="protein sequence ID" value="RBO94279.1"/>
    <property type="molecule type" value="Genomic_DNA"/>
</dbReference>
<evidence type="ECO:0000259" key="1">
    <source>
        <dbReference type="Pfam" id="PF14534"/>
    </source>
</evidence>
<organism evidence="2 3">
    <name type="scientific">Nocardia puris</name>
    <dbReference type="NCBI Taxonomy" id="208602"/>
    <lineage>
        <taxon>Bacteria</taxon>
        <taxon>Bacillati</taxon>
        <taxon>Actinomycetota</taxon>
        <taxon>Actinomycetes</taxon>
        <taxon>Mycobacteriales</taxon>
        <taxon>Nocardiaceae</taxon>
        <taxon>Nocardia</taxon>
    </lineage>
</organism>
<dbReference type="NCBIfam" id="TIGR02246">
    <property type="entry name" value="SgcJ/EcaC family oxidoreductase"/>
    <property type="match status" value="1"/>
</dbReference>
<gene>
    <name evidence="2" type="ORF">DFR74_102702</name>
</gene>
<dbReference type="AlphaFoldDB" id="A0A366DXN2"/>
<feature type="domain" description="DUF4440" evidence="1">
    <location>
        <begin position="30"/>
        <end position="142"/>
    </location>
</feature>
<dbReference type="InterPro" id="IPR027843">
    <property type="entry name" value="DUF4440"/>
</dbReference>
<name>A0A366DXN2_9NOCA</name>
<evidence type="ECO:0000313" key="3">
    <source>
        <dbReference type="Proteomes" id="UP000252586"/>
    </source>
</evidence>
<keyword evidence="3" id="KW-1185">Reference proteome</keyword>
<dbReference type="Gene3D" id="3.10.450.50">
    <property type="match status" value="1"/>
</dbReference>
<sequence length="154" mass="16550">MHDPGSMNSTTHRPHVADDTVDHTADIAAIEQLIADVQRGYNTNDAELMVSGFTANAVAGNAVGTLISGYDALLDSGRRGLAGFLKNEYVRYDVTGITFLRPDIALAHKAARATTPDGELIDRTPAMVALYVLVKEGDQWWVAARQNTLVPAAE</sequence>
<reference evidence="2 3" key="1">
    <citation type="submission" date="2018-06" db="EMBL/GenBank/DDBJ databases">
        <title>Genomic Encyclopedia of Type Strains, Phase IV (KMG-IV): sequencing the most valuable type-strain genomes for metagenomic binning, comparative biology and taxonomic classification.</title>
        <authorList>
            <person name="Goeker M."/>
        </authorList>
    </citation>
    <scope>NUCLEOTIDE SEQUENCE [LARGE SCALE GENOMIC DNA]</scope>
    <source>
        <strain evidence="2 3">DSM 44599</strain>
    </source>
</reference>
<evidence type="ECO:0000313" key="2">
    <source>
        <dbReference type="EMBL" id="RBO94279.1"/>
    </source>
</evidence>
<comment type="caution">
    <text evidence="2">The sequence shown here is derived from an EMBL/GenBank/DDBJ whole genome shotgun (WGS) entry which is preliminary data.</text>
</comment>
<dbReference type="STRING" id="1210090.GCA_001613185_05573"/>
<proteinExistence type="predicted"/>
<dbReference type="Pfam" id="PF14534">
    <property type="entry name" value="DUF4440"/>
    <property type="match status" value="1"/>
</dbReference>